<reference evidence="1 2" key="1">
    <citation type="journal article" date="2014" name="ISME J.">
        <title>Candidatus Competibacter-lineage genomes retrieved from metagenomes reveal functional metabolic diversity.</title>
        <authorList>
            <person name="McIlroy S.J."/>
            <person name="Albertsen M."/>
            <person name="Andresen E.K."/>
            <person name="Saunders A.M."/>
            <person name="Kristiansen R."/>
            <person name="Stokholm-Bjerregaard M."/>
            <person name="Nielsen K.L."/>
            <person name="Nielsen P.H."/>
        </authorList>
    </citation>
    <scope>NUCLEOTIDE SEQUENCE [LARGE SCALE GENOMIC DNA]</scope>
    <source>
        <strain evidence="1 2">Run_B_J11</strain>
    </source>
</reference>
<keyword evidence="2" id="KW-1185">Reference proteome</keyword>
<dbReference type="Proteomes" id="UP000019184">
    <property type="component" value="Unassembled WGS sequence"/>
</dbReference>
<evidence type="ECO:0000313" key="1">
    <source>
        <dbReference type="EMBL" id="CDH47538.1"/>
    </source>
</evidence>
<evidence type="ECO:0008006" key="3">
    <source>
        <dbReference type="Google" id="ProtNLM"/>
    </source>
</evidence>
<comment type="caution">
    <text evidence="1">The sequence shown here is derived from an EMBL/GenBank/DDBJ whole genome shotgun (WGS) entry which is preliminary data.</text>
</comment>
<dbReference type="AlphaFoldDB" id="A0A7U7GGA0"/>
<dbReference type="EMBL" id="CBTK010000303">
    <property type="protein sequence ID" value="CDH47538.1"/>
    <property type="molecule type" value="Genomic_DNA"/>
</dbReference>
<evidence type="ECO:0000313" key="2">
    <source>
        <dbReference type="Proteomes" id="UP000019184"/>
    </source>
</evidence>
<proteinExistence type="predicted"/>
<protein>
    <recommendedName>
        <fullName evidence="3">DUF559 domain-containing protein</fullName>
    </recommendedName>
</protein>
<dbReference type="RefSeq" id="WP_154725051.1">
    <property type="nucleotide sequence ID" value="NZ_CBTK010000303.1"/>
</dbReference>
<name>A0A7U7GGA0_9GAMM</name>
<sequence>MDFDFTDSPWHQSIDKAAYAAQALVSFLDPKQGFASPLVRTIFQYRSGFAFTLPTPSFDIPQLDQLKADWLSAVLAKIAQRGLPAPCSLKIERHILNYAQSVEVLNYQEQINGGTYQFRLNPRSLFRQNFRQLVYAALYPELLVDDDSLKNLIQCYLSVSTPLEQDLFNRLQTRLNDPRLALFVIPQRRMEHLLSDALHDAQRPDFSIELPSFHNQYCLRLVLEAGDLTHQETNQIRIDQNRDARLIKSGWQVKRFRTWESDQWDDNLDQVATFIHQIITPDLQDAIHQLRSLPAEQKNAVQNLVALPAIEAQLLVALAQFIRKYGTAQL</sequence>
<accession>A0A7U7GGA0</accession>
<organism evidence="1 2">
    <name type="scientific">Candidatus Contendobacter odensis Run_B_J11</name>
    <dbReference type="NCBI Taxonomy" id="1400861"/>
    <lineage>
        <taxon>Bacteria</taxon>
        <taxon>Pseudomonadati</taxon>
        <taxon>Pseudomonadota</taxon>
        <taxon>Gammaproteobacteria</taxon>
        <taxon>Candidatus Competibacteraceae</taxon>
        <taxon>Candidatus Contendibacter</taxon>
    </lineage>
</organism>
<gene>
    <name evidence="1" type="ORF">BN874_840001</name>
</gene>